<name>A0A395JI04_9GAMM</name>
<proteinExistence type="predicted"/>
<evidence type="ECO:0000256" key="1">
    <source>
        <dbReference type="SAM" id="SignalP"/>
    </source>
</evidence>
<dbReference type="Proteomes" id="UP000253083">
    <property type="component" value="Unassembled WGS sequence"/>
</dbReference>
<feature type="signal peptide" evidence="1">
    <location>
        <begin position="1"/>
        <end position="23"/>
    </location>
</feature>
<keyword evidence="3" id="KW-1185">Reference proteome</keyword>
<gene>
    <name evidence="2" type="ORF">DFR28_104137</name>
</gene>
<evidence type="ECO:0000313" key="3">
    <source>
        <dbReference type="Proteomes" id="UP000253083"/>
    </source>
</evidence>
<evidence type="ECO:0000313" key="2">
    <source>
        <dbReference type="EMBL" id="RBP49209.1"/>
    </source>
</evidence>
<dbReference type="RefSeq" id="WP_113955074.1">
    <property type="nucleotide sequence ID" value="NZ_QNRT01000004.1"/>
</dbReference>
<sequence length="204" mass="21903">MKLTISLALVLTACLLFTNSTKAAFPQDFSDVVFIEAPYVKDWPIGSRLNVDISGGNINLRYDRANSWPAVRPNSLGGAAVNANAWGFVKLGGVWHAGTWEYLRPGQITKKTTAFGGCCHFRSPINNFNKVNGEIYGFMVAGVTRDTSGGINVAQRTNVELYRWGSGVVPYDPGNPGGVTEQEPVVPSAAINLLLAPEEVTGAE</sequence>
<reference evidence="2 3" key="1">
    <citation type="submission" date="2018-06" db="EMBL/GenBank/DDBJ databases">
        <title>Genomic Encyclopedia of Type Strains, Phase IV (KMG-IV): sequencing the most valuable type-strain genomes for metagenomic binning, comparative biology and taxonomic classification.</title>
        <authorList>
            <person name="Goeker M."/>
        </authorList>
    </citation>
    <scope>NUCLEOTIDE SEQUENCE [LARGE SCALE GENOMIC DNA]</scope>
    <source>
        <strain evidence="2 3">DSM 24032</strain>
    </source>
</reference>
<keyword evidence="1" id="KW-0732">Signal</keyword>
<protein>
    <submittedName>
        <fullName evidence="2">Uncharacterized protein</fullName>
    </submittedName>
</protein>
<accession>A0A395JI04</accession>
<dbReference type="AlphaFoldDB" id="A0A395JI04"/>
<organism evidence="2 3">
    <name type="scientific">Arenicella xantha</name>
    <dbReference type="NCBI Taxonomy" id="644221"/>
    <lineage>
        <taxon>Bacteria</taxon>
        <taxon>Pseudomonadati</taxon>
        <taxon>Pseudomonadota</taxon>
        <taxon>Gammaproteobacteria</taxon>
        <taxon>Arenicellales</taxon>
        <taxon>Arenicellaceae</taxon>
        <taxon>Arenicella</taxon>
    </lineage>
</organism>
<comment type="caution">
    <text evidence="2">The sequence shown here is derived from an EMBL/GenBank/DDBJ whole genome shotgun (WGS) entry which is preliminary data.</text>
</comment>
<dbReference type="EMBL" id="QNRT01000004">
    <property type="protein sequence ID" value="RBP49209.1"/>
    <property type="molecule type" value="Genomic_DNA"/>
</dbReference>
<feature type="chain" id="PRO_5017312302" evidence="1">
    <location>
        <begin position="24"/>
        <end position="204"/>
    </location>
</feature>
<dbReference type="InParanoid" id="A0A395JI04"/>